<protein>
    <recommendedName>
        <fullName evidence="3">XRE family transcriptional regulator</fullName>
    </recommendedName>
</protein>
<reference evidence="1 2" key="1">
    <citation type="submission" date="2021-03" db="EMBL/GenBank/DDBJ databases">
        <title>Sequencing the genomes of 1000 actinobacteria strains.</title>
        <authorList>
            <person name="Klenk H.-P."/>
        </authorList>
    </citation>
    <scope>NUCLEOTIDE SEQUENCE [LARGE SCALE GENOMIC DNA]</scope>
    <source>
        <strain evidence="1 2">DSM 46670</strain>
    </source>
</reference>
<keyword evidence="2" id="KW-1185">Reference proteome</keyword>
<dbReference type="EMBL" id="JAGINW010000001">
    <property type="protein sequence ID" value="MBP2320460.1"/>
    <property type="molecule type" value="Genomic_DNA"/>
</dbReference>
<comment type="caution">
    <text evidence="1">The sequence shown here is derived from an EMBL/GenBank/DDBJ whole genome shotgun (WGS) entry which is preliminary data.</text>
</comment>
<evidence type="ECO:0008006" key="3">
    <source>
        <dbReference type="Google" id="ProtNLM"/>
    </source>
</evidence>
<proteinExistence type="predicted"/>
<evidence type="ECO:0000313" key="1">
    <source>
        <dbReference type="EMBL" id="MBP2320460.1"/>
    </source>
</evidence>
<sequence>MPTNPPARKHVAALVEKYGAGRSVRQIEADNNLKQGALSHYVNPNHEATTLRLDVLQRFEKALGAPLEEVSAAFARDYEIPLSGPQLDPDEVELLDDYRAVPPEFRACLRKMVAVARTELADTPTKDVALHRPRR</sequence>
<dbReference type="RefSeq" id="WP_209634635.1">
    <property type="nucleotide sequence ID" value="NZ_JAGINW010000001.1"/>
</dbReference>
<gene>
    <name evidence="1" type="ORF">JOF56_000845</name>
</gene>
<accession>A0ABS4T7S2</accession>
<dbReference type="Proteomes" id="UP001519332">
    <property type="component" value="Unassembled WGS sequence"/>
</dbReference>
<name>A0ABS4T7S2_9PSEU</name>
<organism evidence="1 2">
    <name type="scientific">Kibdelosporangium banguiense</name>
    <dbReference type="NCBI Taxonomy" id="1365924"/>
    <lineage>
        <taxon>Bacteria</taxon>
        <taxon>Bacillati</taxon>
        <taxon>Actinomycetota</taxon>
        <taxon>Actinomycetes</taxon>
        <taxon>Pseudonocardiales</taxon>
        <taxon>Pseudonocardiaceae</taxon>
        <taxon>Kibdelosporangium</taxon>
    </lineage>
</organism>
<evidence type="ECO:0000313" key="2">
    <source>
        <dbReference type="Proteomes" id="UP001519332"/>
    </source>
</evidence>